<proteinExistence type="predicted"/>
<dbReference type="GeneID" id="93609848"/>
<dbReference type="VEuPathDB" id="FungiDB:RO3G_02876"/>
<evidence type="ECO:0000313" key="2">
    <source>
        <dbReference type="Proteomes" id="UP000009138"/>
    </source>
</evidence>
<name>I1BPP2_RHIO9</name>
<dbReference type="OMA" id="DKSSKQC"/>
<dbReference type="InParanoid" id="I1BPP2"/>
<dbReference type="EMBL" id="CH476733">
    <property type="protein sequence ID" value="EIE78172.1"/>
    <property type="molecule type" value="Genomic_DNA"/>
</dbReference>
<dbReference type="OrthoDB" id="2281467at2759"/>
<reference evidence="1 2" key="1">
    <citation type="journal article" date="2009" name="PLoS Genet.">
        <title>Genomic analysis of the basal lineage fungus Rhizopus oryzae reveals a whole-genome duplication.</title>
        <authorList>
            <person name="Ma L.-J."/>
            <person name="Ibrahim A.S."/>
            <person name="Skory C."/>
            <person name="Grabherr M.G."/>
            <person name="Burger G."/>
            <person name="Butler M."/>
            <person name="Elias M."/>
            <person name="Idnurm A."/>
            <person name="Lang B.F."/>
            <person name="Sone T."/>
            <person name="Abe A."/>
            <person name="Calvo S.E."/>
            <person name="Corrochano L.M."/>
            <person name="Engels R."/>
            <person name="Fu J."/>
            <person name="Hansberg W."/>
            <person name="Kim J.-M."/>
            <person name="Kodira C.D."/>
            <person name="Koehrsen M.J."/>
            <person name="Liu B."/>
            <person name="Miranda-Saavedra D."/>
            <person name="O'Leary S."/>
            <person name="Ortiz-Castellanos L."/>
            <person name="Poulter R."/>
            <person name="Rodriguez-Romero J."/>
            <person name="Ruiz-Herrera J."/>
            <person name="Shen Y.-Q."/>
            <person name="Zeng Q."/>
            <person name="Galagan J."/>
            <person name="Birren B.W."/>
            <person name="Cuomo C.A."/>
            <person name="Wickes B.L."/>
        </authorList>
    </citation>
    <scope>NUCLEOTIDE SEQUENCE [LARGE SCALE GENOMIC DNA]</scope>
    <source>
        <strain evidence="2">RA 99-880 / ATCC MYA-4621 / FGSC 9543 / NRRL 43880</strain>
    </source>
</reference>
<dbReference type="RefSeq" id="XP_067513568.1">
    <property type="nucleotide sequence ID" value="XM_067657467.1"/>
</dbReference>
<gene>
    <name evidence="1" type="ORF">RO3G_02876</name>
</gene>
<dbReference type="AlphaFoldDB" id="I1BPP2"/>
<dbReference type="Proteomes" id="UP000009138">
    <property type="component" value="Unassembled WGS sequence"/>
</dbReference>
<sequence>MFTKKFITPLLSPFLKETKYFKLFGNDEHSEGSKERRGAHGRVPDGGVKVVYKEHGQQILLMEIKSPKVISEDKIYHPDFTKLANLMKDEVDLMLSKDFPEDTPVFGILVGGHNGRVFVMDLALMGASAAKCLKVLQVKSSPGTPPRRRQL</sequence>
<accession>I1BPP2</accession>
<protein>
    <submittedName>
        <fullName evidence="1">Uncharacterized protein</fullName>
    </submittedName>
</protein>
<organism evidence="1 2">
    <name type="scientific">Rhizopus delemar (strain RA 99-880 / ATCC MYA-4621 / FGSC 9543 / NRRL 43880)</name>
    <name type="common">Mucormycosis agent</name>
    <name type="synonym">Rhizopus arrhizus var. delemar</name>
    <dbReference type="NCBI Taxonomy" id="246409"/>
    <lineage>
        <taxon>Eukaryota</taxon>
        <taxon>Fungi</taxon>
        <taxon>Fungi incertae sedis</taxon>
        <taxon>Mucoromycota</taxon>
        <taxon>Mucoromycotina</taxon>
        <taxon>Mucoromycetes</taxon>
        <taxon>Mucorales</taxon>
        <taxon>Mucorineae</taxon>
        <taxon>Rhizopodaceae</taxon>
        <taxon>Rhizopus</taxon>
    </lineage>
</organism>
<evidence type="ECO:0000313" key="1">
    <source>
        <dbReference type="EMBL" id="EIE78172.1"/>
    </source>
</evidence>
<keyword evidence="2" id="KW-1185">Reference proteome</keyword>